<dbReference type="InterPro" id="IPR038735">
    <property type="entry name" value="MSMEG_1276-like_NTP-PPase_dom"/>
</dbReference>
<proteinExistence type="predicted"/>
<comment type="caution">
    <text evidence="1">The sequence shown here is derived from an EMBL/GenBank/DDBJ whole genome shotgun (WGS) entry which is preliminary data.</text>
</comment>
<reference evidence="1 2" key="1">
    <citation type="journal article" date="2016" name="Nat. Commun.">
        <title>Thousands of microbial genomes shed light on interconnected biogeochemical processes in an aquifer system.</title>
        <authorList>
            <person name="Anantharaman K."/>
            <person name="Brown C.T."/>
            <person name="Hug L.A."/>
            <person name="Sharon I."/>
            <person name="Castelle C.J."/>
            <person name="Probst A.J."/>
            <person name="Thomas B.C."/>
            <person name="Singh A."/>
            <person name="Wilkins M.J."/>
            <person name="Karaoz U."/>
            <person name="Brodie E.L."/>
            <person name="Williams K.H."/>
            <person name="Hubbard S.S."/>
            <person name="Banfield J.F."/>
        </authorList>
    </citation>
    <scope>NUCLEOTIDE SEQUENCE [LARGE SCALE GENOMIC DNA]</scope>
</reference>
<accession>A0A1F8DRF6</accession>
<dbReference type="AlphaFoldDB" id="A0A1F8DRF6"/>
<evidence type="ECO:0000313" key="1">
    <source>
        <dbReference type="EMBL" id="OGM91210.1"/>
    </source>
</evidence>
<dbReference type="Proteomes" id="UP000177029">
    <property type="component" value="Unassembled WGS sequence"/>
</dbReference>
<dbReference type="CDD" id="cd11532">
    <property type="entry name" value="NTP-PPase_COG4997"/>
    <property type="match status" value="1"/>
</dbReference>
<gene>
    <name evidence="1" type="ORF">A2755_02295</name>
</gene>
<dbReference type="EMBL" id="MGIP01000011">
    <property type="protein sequence ID" value="OGM91210.1"/>
    <property type="molecule type" value="Genomic_DNA"/>
</dbReference>
<organism evidence="1 2">
    <name type="scientific">Candidatus Wolfebacteria bacterium RIFCSPHIGHO2_01_FULL_48_22</name>
    <dbReference type="NCBI Taxonomy" id="1802555"/>
    <lineage>
        <taxon>Bacteria</taxon>
        <taxon>Candidatus Wolfeibacteriota</taxon>
    </lineage>
</organism>
<name>A0A1F8DRF6_9BACT</name>
<dbReference type="STRING" id="1802555.A2755_02295"/>
<sequence>MEKYNKLVRDKIPEILDAKKIPYEKRIASPGEYKDELVKKLKEEMQEFGEAGDPSELADVLEVIEALKMLPEYKNVEEVRMKKKEERGGFEERIILKGEK</sequence>
<protein>
    <recommendedName>
        <fullName evidence="3">Phosphoribosyl-ATP pyrophosphohydrolase</fullName>
    </recommendedName>
</protein>
<evidence type="ECO:0000313" key="2">
    <source>
        <dbReference type="Proteomes" id="UP000177029"/>
    </source>
</evidence>
<evidence type="ECO:0008006" key="3">
    <source>
        <dbReference type="Google" id="ProtNLM"/>
    </source>
</evidence>